<keyword evidence="3" id="KW-0813">Transport</keyword>
<comment type="similarity">
    <text evidence="2">Belongs to the SLC29A/ENT transporter (TC 2.A.57) family.</text>
</comment>
<keyword evidence="9" id="KW-1185">Reference proteome</keyword>
<evidence type="ECO:0000313" key="8">
    <source>
        <dbReference type="EMBL" id="KIM67843.1"/>
    </source>
</evidence>
<reference evidence="9" key="2">
    <citation type="submission" date="2015-01" db="EMBL/GenBank/DDBJ databases">
        <title>Evolutionary Origins and Diversification of the Mycorrhizal Mutualists.</title>
        <authorList>
            <consortium name="DOE Joint Genome Institute"/>
            <consortium name="Mycorrhizal Genomics Consortium"/>
            <person name="Kohler A."/>
            <person name="Kuo A."/>
            <person name="Nagy L.G."/>
            <person name="Floudas D."/>
            <person name="Copeland A."/>
            <person name="Barry K.W."/>
            <person name="Cichocki N."/>
            <person name="Veneault-Fourrey C."/>
            <person name="LaButti K."/>
            <person name="Lindquist E.A."/>
            <person name="Lipzen A."/>
            <person name="Lundell T."/>
            <person name="Morin E."/>
            <person name="Murat C."/>
            <person name="Riley R."/>
            <person name="Ohm R."/>
            <person name="Sun H."/>
            <person name="Tunlid A."/>
            <person name="Henrissat B."/>
            <person name="Grigoriev I.V."/>
            <person name="Hibbett D.S."/>
            <person name="Martin F."/>
        </authorList>
    </citation>
    <scope>NUCLEOTIDE SEQUENCE [LARGE SCALE GENOMIC DNA]</scope>
    <source>
        <strain evidence="9">Foug A</strain>
    </source>
</reference>
<feature type="transmembrane region" description="Helical" evidence="7">
    <location>
        <begin position="369"/>
        <end position="392"/>
    </location>
</feature>
<evidence type="ECO:0000256" key="7">
    <source>
        <dbReference type="SAM" id="Phobius"/>
    </source>
</evidence>
<dbReference type="PRINTS" id="PR01130">
    <property type="entry name" value="DERENTRNSPRT"/>
</dbReference>
<keyword evidence="6 7" id="KW-0472">Membrane</keyword>
<name>A0A0C3A2F1_9AGAM</name>
<feature type="transmembrane region" description="Helical" evidence="7">
    <location>
        <begin position="119"/>
        <end position="139"/>
    </location>
</feature>
<feature type="transmembrane region" description="Helical" evidence="7">
    <location>
        <begin position="309"/>
        <end position="329"/>
    </location>
</feature>
<evidence type="ECO:0000313" key="9">
    <source>
        <dbReference type="Proteomes" id="UP000053989"/>
    </source>
</evidence>
<feature type="transmembrane region" description="Helical" evidence="7">
    <location>
        <begin position="145"/>
        <end position="175"/>
    </location>
</feature>
<dbReference type="Proteomes" id="UP000053989">
    <property type="component" value="Unassembled WGS sequence"/>
</dbReference>
<evidence type="ECO:0000256" key="5">
    <source>
        <dbReference type="ARBA" id="ARBA00022989"/>
    </source>
</evidence>
<dbReference type="GO" id="GO:0005886">
    <property type="term" value="C:plasma membrane"/>
    <property type="evidence" value="ECO:0007669"/>
    <property type="project" value="TreeGrafter"/>
</dbReference>
<gene>
    <name evidence="8" type="ORF">SCLCIDRAFT_107340</name>
</gene>
<evidence type="ECO:0000256" key="6">
    <source>
        <dbReference type="ARBA" id="ARBA00023136"/>
    </source>
</evidence>
<dbReference type="GO" id="GO:0000329">
    <property type="term" value="C:fungal-type vacuole membrane"/>
    <property type="evidence" value="ECO:0007669"/>
    <property type="project" value="TreeGrafter"/>
</dbReference>
<feature type="transmembrane region" description="Helical" evidence="7">
    <location>
        <begin position="450"/>
        <end position="473"/>
    </location>
</feature>
<dbReference type="OrthoDB" id="10261753at2759"/>
<dbReference type="GO" id="GO:0034257">
    <property type="term" value="F:nicotinamide riboside transmembrane transporter activity"/>
    <property type="evidence" value="ECO:0007669"/>
    <property type="project" value="TreeGrafter"/>
</dbReference>
<keyword evidence="5 7" id="KW-1133">Transmembrane helix</keyword>
<evidence type="ECO:0008006" key="10">
    <source>
        <dbReference type="Google" id="ProtNLM"/>
    </source>
</evidence>
<feature type="transmembrane region" description="Helical" evidence="7">
    <location>
        <begin position="187"/>
        <end position="206"/>
    </location>
</feature>
<accession>A0A0C3A2F1</accession>
<proteinExistence type="inferred from homology"/>
<evidence type="ECO:0000256" key="1">
    <source>
        <dbReference type="ARBA" id="ARBA00004141"/>
    </source>
</evidence>
<evidence type="ECO:0000256" key="4">
    <source>
        <dbReference type="ARBA" id="ARBA00022692"/>
    </source>
</evidence>
<dbReference type="PANTHER" id="PTHR10332">
    <property type="entry name" value="EQUILIBRATIVE NUCLEOSIDE TRANSPORTER"/>
    <property type="match status" value="1"/>
</dbReference>
<dbReference type="EMBL" id="KN822011">
    <property type="protein sequence ID" value="KIM67843.1"/>
    <property type="molecule type" value="Genomic_DNA"/>
</dbReference>
<feature type="transmembrane region" description="Helical" evidence="7">
    <location>
        <begin position="46"/>
        <end position="67"/>
    </location>
</feature>
<comment type="subcellular location">
    <subcellularLocation>
        <location evidence="1">Membrane</location>
        <topology evidence="1">Multi-pass membrane protein</topology>
    </subcellularLocation>
</comment>
<dbReference type="InterPro" id="IPR002259">
    <property type="entry name" value="Eqnu_transpt"/>
</dbReference>
<dbReference type="Pfam" id="PF01733">
    <property type="entry name" value="Nucleoside_tran"/>
    <property type="match status" value="1"/>
</dbReference>
<dbReference type="GO" id="GO:0015205">
    <property type="term" value="F:nucleobase transmembrane transporter activity"/>
    <property type="evidence" value="ECO:0007669"/>
    <property type="project" value="TreeGrafter"/>
</dbReference>
<feature type="transmembrane region" description="Helical" evidence="7">
    <location>
        <begin position="87"/>
        <end position="107"/>
    </location>
</feature>
<feature type="transmembrane region" description="Helical" evidence="7">
    <location>
        <begin position="234"/>
        <end position="253"/>
    </location>
</feature>
<reference evidence="8 9" key="1">
    <citation type="submission" date="2014-04" db="EMBL/GenBank/DDBJ databases">
        <authorList>
            <consortium name="DOE Joint Genome Institute"/>
            <person name="Kuo A."/>
            <person name="Kohler A."/>
            <person name="Nagy L.G."/>
            <person name="Floudas D."/>
            <person name="Copeland A."/>
            <person name="Barry K.W."/>
            <person name="Cichocki N."/>
            <person name="Veneault-Fourrey C."/>
            <person name="LaButti K."/>
            <person name="Lindquist E.A."/>
            <person name="Lipzen A."/>
            <person name="Lundell T."/>
            <person name="Morin E."/>
            <person name="Murat C."/>
            <person name="Sun H."/>
            <person name="Tunlid A."/>
            <person name="Henrissat B."/>
            <person name="Grigoriev I.V."/>
            <person name="Hibbett D.S."/>
            <person name="Martin F."/>
            <person name="Nordberg H.P."/>
            <person name="Cantor M.N."/>
            <person name="Hua S.X."/>
        </authorList>
    </citation>
    <scope>NUCLEOTIDE SEQUENCE [LARGE SCALE GENOMIC DNA]</scope>
    <source>
        <strain evidence="8 9">Foug A</strain>
    </source>
</reference>
<dbReference type="AlphaFoldDB" id="A0A0C3A2F1"/>
<protein>
    <recommendedName>
        <fullName evidence="10">Major facilitator superfamily (MFS) profile domain-containing protein</fullName>
    </recommendedName>
</protein>
<sequence>MASTSRGAKYHALPTSENVVQVDSEVNADVTRDPPLSVPWDRRIGWTYFFLGCAMLLPWNGAHPALINATPFFLSRLVGSPMRTTFSSYQASAFTLTGVLSQAYFTVTSKQASNSRRVFLSIVILTGFLLLIFFSTFIHTNPSPFFLFVLFSSVWMSASGACLSTAIFAAAALLGRPYMQIMVSGQAAVGVVVSTVQLVSAVISVWGASPEAIAAFIADDGIGEGVAEEQAAQIFFGVSVLFMASTLAAHLWLTRQPLYKSTVGHTDMHKPQATIEDTEERRGLIAAVGPSASPSDSASDVLRVFKANFIFMFSVAYIFMVTLAIYPSITVSVLPTNPNVHPLLFSAVHFVAFSVGDLLGRYICAFPSLIVWSAHKILAISLLRTLFIPIVLLCNVQRPTAMGPPIISSDVLYILIMLAIGLTNGYGNAICFLSASSIEHNHRLKGYEDVDIAATLVGFLIVVGLAMGSLLSFGVRAAI</sequence>
<feature type="transmembrane region" description="Helical" evidence="7">
    <location>
        <begin position="412"/>
        <end position="438"/>
    </location>
</feature>
<keyword evidence="4 7" id="KW-0812">Transmembrane</keyword>
<evidence type="ECO:0000256" key="2">
    <source>
        <dbReference type="ARBA" id="ARBA00007965"/>
    </source>
</evidence>
<evidence type="ECO:0000256" key="3">
    <source>
        <dbReference type="ARBA" id="ARBA00022448"/>
    </source>
</evidence>
<dbReference type="STRING" id="1036808.A0A0C3A2F1"/>
<dbReference type="PANTHER" id="PTHR10332:SF88">
    <property type="entry name" value="EQUILIBRATIVE NUCLEOSIDE TRANSPORTER 1, ISOFORM A"/>
    <property type="match status" value="1"/>
</dbReference>
<dbReference type="InParanoid" id="A0A0C3A2F1"/>
<dbReference type="HOGENOM" id="CLU_021611_1_0_1"/>
<dbReference type="PIRSF" id="PIRSF016379">
    <property type="entry name" value="ENT"/>
    <property type="match status" value="1"/>
</dbReference>
<organism evidence="8 9">
    <name type="scientific">Scleroderma citrinum Foug A</name>
    <dbReference type="NCBI Taxonomy" id="1036808"/>
    <lineage>
        <taxon>Eukaryota</taxon>
        <taxon>Fungi</taxon>
        <taxon>Dikarya</taxon>
        <taxon>Basidiomycota</taxon>
        <taxon>Agaricomycotina</taxon>
        <taxon>Agaricomycetes</taxon>
        <taxon>Agaricomycetidae</taxon>
        <taxon>Boletales</taxon>
        <taxon>Sclerodermatineae</taxon>
        <taxon>Sclerodermataceae</taxon>
        <taxon>Scleroderma</taxon>
    </lineage>
</organism>